<accession>A0A4U1C1M9</accession>
<dbReference type="Proteomes" id="UP000308181">
    <property type="component" value="Unassembled WGS sequence"/>
</dbReference>
<dbReference type="EMBL" id="SWBP01000002">
    <property type="protein sequence ID" value="TKB98887.1"/>
    <property type="molecule type" value="Genomic_DNA"/>
</dbReference>
<evidence type="ECO:0000313" key="2">
    <source>
        <dbReference type="Proteomes" id="UP000308181"/>
    </source>
</evidence>
<name>A0A4U1C1M9_9SPHI</name>
<keyword evidence="2" id="KW-1185">Reference proteome</keyword>
<dbReference type="RefSeq" id="WP_136825701.1">
    <property type="nucleotide sequence ID" value="NZ_SWBP01000002.1"/>
</dbReference>
<protein>
    <submittedName>
        <fullName evidence="1">Uncharacterized protein</fullName>
    </submittedName>
</protein>
<reference evidence="1 2" key="1">
    <citation type="submission" date="2019-04" db="EMBL/GenBank/DDBJ databases">
        <title>Pedobacter sp. AR-3-17 sp. nov., isolated from Arctic soil.</title>
        <authorList>
            <person name="Dahal R.H."/>
            <person name="Kim D.-U."/>
        </authorList>
    </citation>
    <scope>NUCLEOTIDE SEQUENCE [LARGE SCALE GENOMIC DNA]</scope>
    <source>
        <strain evidence="1 2">AR-3-17</strain>
    </source>
</reference>
<evidence type="ECO:0000313" key="1">
    <source>
        <dbReference type="EMBL" id="TKB98887.1"/>
    </source>
</evidence>
<gene>
    <name evidence="1" type="ORF">FA046_07165</name>
</gene>
<dbReference type="OrthoDB" id="639821at2"/>
<sequence length="295" mass="33533">MIKFLLVLIFIPYLATGQNLNGFWKGKITQDTGGYAPDYNLEVNIVQKKNYLSGETKAYLGKIVIERLGFYGYIKKDSVYLFESEQALIENVQPPEYKPCVKNFVLTYKKDVNGNEILFGRWDGIGLKNNTKMDNNLIDSLGFILDDPECIPGLVYLSKNDALKIETNQPTQVITFTDTLKGTHINKFKEIVVYNQIVVVSISDYEEVDGDRVSVFMNREVVEKNIGVRRVPYIFTLALNPNYITNELSILADNLGKIPPNTSLIVIKDGDFEHKVYISSDLKNTAAIYLKYKKP</sequence>
<organism evidence="1 2">
    <name type="scientific">Pedobacter cryophilus</name>
    <dbReference type="NCBI Taxonomy" id="2571271"/>
    <lineage>
        <taxon>Bacteria</taxon>
        <taxon>Pseudomonadati</taxon>
        <taxon>Bacteroidota</taxon>
        <taxon>Sphingobacteriia</taxon>
        <taxon>Sphingobacteriales</taxon>
        <taxon>Sphingobacteriaceae</taxon>
        <taxon>Pedobacter</taxon>
    </lineage>
</organism>
<proteinExistence type="predicted"/>
<comment type="caution">
    <text evidence="1">The sequence shown here is derived from an EMBL/GenBank/DDBJ whole genome shotgun (WGS) entry which is preliminary data.</text>
</comment>
<dbReference type="AlphaFoldDB" id="A0A4U1C1M9"/>